<organism evidence="7 8">
    <name type="scientific">Pseudomonas saudiphocaensis</name>
    <dbReference type="NCBI Taxonomy" id="1499686"/>
    <lineage>
        <taxon>Bacteria</taxon>
        <taxon>Pseudomonadati</taxon>
        <taxon>Pseudomonadota</taxon>
        <taxon>Gammaproteobacteria</taxon>
        <taxon>Pseudomonadales</taxon>
        <taxon>Pseudomonadaceae</taxon>
        <taxon>Pseudomonas</taxon>
    </lineage>
</organism>
<evidence type="ECO:0000256" key="6">
    <source>
        <dbReference type="SAM" id="Phobius"/>
    </source>
</evidence>
<feature type="transmembrane region" description="Helical" evidence="6">
    <location>
        <begin position="305"/>
        <end position="328"/>
    </location>
</feature>
<dbReference type="InterPro" id="IPR002797">
    <property type="entry name" value="Polysacc_synth"/>
</dbReference>
<evidence type="ECO:0000256" key="3">
    <source>
        <dbReference type="ARBA" id="ARBA00022692"/>
    </source>
</evidence>
<proteinExistence type="predicted"/>
<keyword evidence="5 6" id="KW-0472">Membrane</keyword>
<feature type="transmembrane region" description="Helical" evidence="6">
    <location>
        <begin position="236"/>
        <end position="255"/>
    </location>
</feature>
<name>A0A078LWF4_9PSED</name>
<dbReference type="PANTHER" id="PTHR30250:SF28">
    <property type="entry name" value="POLYSACCHARIDE BIOSYNTHESIS PROTEIN"/>
    <property type="match status" value="1"/>
</dbReference>
<dbReference type="AlphaFoldDB" id="A0A078LWF4"/>
<feature type="transmembrane region" description="Helical" evidence="6">
    <location>
        <begin position="82"/>
        <end position="112"/>
    </location>
</feature>
<keyword evidence="4 6" id="KW-1133">Transmembrane helix</keyword>
<feature type="transmembrane region" description="Helical" evidence="6">
    <location>
        <begin position="371"/>
        <end position="391"/>
    </location>
</feature>
<dbReference type="STRING" id="1499686.BN1079_01951"/>
<gene>
    <name evidence="7" type="ORF">BN1079_01951</name>
</gene>
<evidence type="ECO:0000313" key="7">
    <source>
        <dbReference type="EMBL" id="CDZ94627.1"/>
    </source>
</evidence>
<dbReference type="Proteomes" id="UP000053902">
    <property type="component" value="Unassembled WGS sequence"/>
</dbReference>
<reference evidence="7 8" key="1">
    <citation type="submission" date="2014-07" db="EMBL/GenBank/DDBJ databases">
        <authorList>
            <person name="Urmite Genomes Urmite Genomes"/>
        </authorList>
    </citation>
    <scope>NUCLEOTIDE SEQUENCE [LARGE SCALE GENOMIC DNA]</scope>
    <source>
        <strain evidence="7 8">20_BN</strain>
    </source>
</reference>
<evidence type="ECO:0000313" key="8">
    <source>
        <dbReference type="Proteomes" id="UP000053902"/>
    </source>
</evidence>
<dbReference type="OrthoDB" id="3831435at2"/>
<dbReference type="eggNOG" id="COG2244">
    <property type="taxonomic scope" value="Bacteria"/>
</dbReference>
<keyword evidence="8" id="KW-1185">Reference proteome</keyword>
<feature type="transmembrane region" description="Helical" evidence="6">
    <location>
        <begin position="403"/>
        <end position="423"/>
    </location>
</feature>
<comment type="subcellular location">
    <subcellularLocation>
        <location evidence="1">Cell membrane</location>
        <topology evidence="1">Multi-pass membrane protein</topology>
    </subcellularLocation>
</comment>
<dbReference type="Pfam" id="PF01943">
    <property type="entry name" value="Polysacc_synt"/>
    <property type="match status" value="1"/>
</dbReference>
<feature type="transmembrane region" description="Helical" evidence="6">
    <location>
        <begin position="340"/>
        <end position="359"/>
    </location>
</feature>
<sequence length="431" mass="48276">MAKFILGKFDKASEVLKNMSVLALGSFVGKVASVVLVPIITRIYGPESLGVLTVYLATLMVITPFASFRYSIALPLIRSDSLAINLATLAACCTLLAAVIVFCFLFFVFKILKIPGSDSVFVDSWWLLLLSFLLLGFYELFTGWAIRKKEFKLISYSSALPTILGDSAKVLLGLLGASHMGLLAGQLLKHALSALYLAKLFFGAWNKHKVSITFRRLVFLSRRFSDYPIFRLPSQFVLLLSMQLPIFFCASRYGADVAGQLGLALMTLALPVALFGQTTSQAYYAEIAKLGATRLAEIREITKSLIVRLFILSLFPFFTLLFGGPYLFKIVYGDEWRLAGVAGSALSICIVFQFITTPIMRIFDLLDKQRLYLCLNFVRLVGVAFVFLFSWYQSLSFVSTMWVYSFCMSSYYFLIAFILWTLIRFNQGVAQ</sequence>
<evidence type="ECO:0000256" key="2">
    <source>
        <dbReference type="ARBA" id="ARBA00022475"/>
    </source>
</evidence>
<dbReference type="PANTHER" id="PTHR30250">
    <property type="entry name" value="PST FAMILY PREDICTED COLANIC ACID TRANSPORTER"/>
    <property type="match status" value="1"/>
</dbReference>
<keyword evidence="2" id="KW-1003">Cell membrane</keyword>
<dbReference type="InterPro" id="IPR050833">
    <property type="entry name" value="Poly_Biosynth_Transport"/>
</dbReference>
<dbReference type="RefSeq" id="WP_037023923.1">
    <property type="nucleotide sequence ID" value="NZ_CCSF01000001.1"/>
</dbReference>
<feature type="transmembrane region" description="Helical" evidence="6">
    <location>
        <begin position="50"/>
        <end position="70"/>
    </location>
</feature>
<dbReference type="GO" id="GO:0005886">
    <property type="term" value="C:plasma membrane"/>
    <property type="evidence" value="ECO:0007669"/>
    <property type="project" value="UniProtKB-SubCell"/>
</dbReference>
<dbReference type="HOGENOM" id="CLU_037830_0_0_6"/>
<accession>A0A078LWF4</accession>
<protein>
    <submittedName>
        <fullName evidence="7">Polysaccharide biosynthesis protein</fullName>
    </submittedName>
</protein>
<feature type="transmembrane region" description="Helical" evidence="6">
    <location>
        <begin position="261"/>
        <end position="284"/>
    </location>
</feature>
<evidence type="ECO:0000256" key="4">
    <source>
        <dbReference type="ARBA" id="ARBA00022989"/>
    </source>
</evidence>
<feature type="transmembrane region" description="Helical" evidence="6">
    <location>
        <begin position="21"/>
        <end position="44"/>
    </location>
</feature>
<keyword evidence="3 6" id="KW-0812">Transmembrane</keyword>
<feature type="transmembrane region" description="Helical" evidence="6">
    <location>
        <begin position="124"/>
        <end position="141"/>
    </location>
</feature>
<evidence type="ECO:0000256" key="1">
    <source>
        <dbReference type="ARBA" id="ARBA00004651"/>
    </source>
</evidence>
<dbReference type="EMBL" id="CCSF01000001">
    <property type="protein sequence ID" value="CDZ94627.1"/>
    <property type="molecule type" value="Genomic_DNA"/>
</dbReference>
<evidence type="ECO:0000256" key="5">
    <source>
        <dbReference type="ARBA" id="ARBA00023136"/>
    </source>
</evidence>